<keyword evidence="3" id="KW-1185">Reference proteome</keyword>
<reference evidence="2 3" key="1">
    <citation type="submission" date="2016-10" db="EMBL/GenBank/DDBJ databases">
        <title>Draft genome sequence of Coniochaeta ligniaria NRRL30616, a lignocellulolytic fungus for bioabatement of inhibitors in plant biomass hydrolysates.</title>
        <authorList>
            <consortium name="DOE Joint Genome Institute"/>
            <person name="Jimenez D.J."/>
            <person name="Hector R.E."/>
            <person name="Riley R."/>
            <person name="Sun H."/>
            <person name="Grigoriev I.V."/>
            <person name="Van Elsas J.D."/>
            <person name="Nichols N.N."/>
        </authorList>
    </citation>
    <scope>NUCLEOTIDE SEQUENCE [LARGE SCALE GENOMIC DNA]</scope>
    <source>
        <strain evidence="2 3">NRRL 30616</strain>
    </source>
</reference>
<dbReference type="OrthoDB" id="10435131at2759"/>
<evidence type="ECO:0000313" key="2">
    <source>
        <dbReference type="EMBL" id="OIW35333.1"/>
    </source>
</evidence>
<organism evidence="2 3">
    <name type="scientific">Coniochaeta ligniaria NRRL 30616</name>
    <dbReference type="NCBI Taxonomy" id="1408157"/>
    <lineage>
        <taxon>Eukaryota</taxon>
        <taxon>Fungi</taxon>
        <taxon>Dikarya</taxon>
        <taxon>Ascomycota</taxon>
        <taxon>Pezizomycotina</taxon>
        <taxon>Sordariomycetes</taxon>
        <taxon>Sordariomycetidae</taxon>
        <taxon>Coniochaetales</taxon>
        <taxon>Coniochaetaceae</taxon>
        <taxon>Coniochaeta</taxon>
    </lineage>
</organism>
<evidence type="ECO:0000313" key="3">
    <source>
        <dbReference type="Proteomes" id="UP000182658"/>
    </source>
</evidence>
<dbReference type="AlphaFoldDB" id="A0A1J7J7A3"/>
<proteinExistence type="predicted"/>
<feature type="region of interest" description="Disordered" evidence="1">
    <location>
        <begin position="434"/>
        <end position="622"/>
    </location>
</feature>
<feature type="compositionally biased region" description="Basic and acidic residues" evidence="1">
    <location>
        <begin position="600"/>
        <end position="622"/>
    </location>
</feature>
<sequence length="622" mass="69369">MCFRNTQKSKICGHLVLGDLIPCDLAPRRSPKAWYKKFGGSSEPEHCGSVRAIDLPDQDPNLCPRCIDERLGSPRNINKTNSPAPKDETRLIRPGPAQRRLTETCGMRPWDSNIDIDSIEKAEEALQKRLDAIEASSHLRSSSRRKSGLTVDTQTGSKYDEGKKPLPKPGLNRRGTDFRQGATSHHGHHEEGKRQKVENSGGYMPPFAPKLPVSETGMNREGVDWEVIDDYERYKRKTSRTYTPPRLQRATTGAPLETKDKIFDNLVAQVERQDLGRHPTAKQHHPRPATRAEHADTLYRGEHPNVAYARHLANDDYRRRKGHEPGLVDPSTVPVDTSWQARTYSGPVVGEAWLKLAKELYPDGDPLAQWRDQEVSLPNTSAVPNPLALQNSLLAKHGVQEPYIGGRSQTRAPARPPSPHKGQMLEYYSYLWDEDEDDSSPGPPTTRHKGKGKEPQAHLAAPPRPRRSASYVPYKEDKYDNFVAPCSVPTPAKPSRERKTVSMGTAPPTQRDRSYFAVPAEADPRYLQPPEDDNRRCEVGGSESGSEKAEKPVKSRPKRLSLQKRLSNGKGPDSSVSWKSASSTASSSSVKSWFKSKLGLSDKSDTASFKCKDAAQIEGQRR</sequence>
<feature type="compositionally biased region" description="Basic and acidic residues" evidence="1">
    <location>
        <begin position="188"/>
        <end position="197"/>
    </location>
</feature>
<protein>
    <submittedName>
        <fullName evidence="2">Uncharacterized protein</fullName>
    </submittedName>
</protein>
<dbReference type="InParanoid" id="A0A1J7J7A3"/>
<name>A0A1J7J7A3_9PEZI</name>
<accession>A0A1J7J7A3</accession>
<feature type="region of interest" description="Disordered" evidence="1">
    <location>
        <begin position="136"/>
        <end position="205"/>
    </location>
</feature>
<feature type="compositionally biased region" description="Low complexity" evidence="1">
    <location>
        <begin position="574"/>
        <end position="597"/>
    </location>
</feature>
<evidence type="ECO:0000256" key="1">
    <source>
        <dbReference type="SAM" id="MobiDB-lite"/>
    </source>
</evidence>
<dbReference type="Proteomes" id="UP000182658">
    <property type="component" value="Unassembled WGS sequence"/>
</dbReference>
<dbReference type="EMBL" id="KV875093">
    <property type="protein sequence ID" value="OIW35333.1"/>
    <property type="molecule type" value="Genomic_DNA"/>
</dbReference>
<gene>
    <name evidence="2" type="ORF">CONLIGDRAFT_53859</name>
</gene>